<dbReference type="Pfam" id="PF07875">
    <property type="entry name" value="Coat_F"/>
    <property type="match status" value="1"/>
</dbReference>
<accession>A0A398B8T2</accession>
<reference evidence="4 5" key="1">
    <citation type="submission" date="2018-08" db="EMBL/GenBank/DDBJ databases">
        <title>Bacillus jemisoniae sp. nov., Bacillus chryseoplanitiae sp. nov., Bacillus resnikiae sp. nov., and Bacillus frankliniae sp. nov., isolated from Viking spacecraft and associated surfaces.</title>
        <authorList>
            <person name="Seuylemezian A."/>
            <person name="Vaishampayan P."/>
        </authorList>
    </citation>
    <scope>NUCLEOTIDE SEQUENCE [LARGE SCALE GENOMIC DNA]</scope>
    <source>
        <strain evidence="4 5">JJ-247</strain>
    </source>
</reference>
<dbReference type="InterPro" id="IPR012347">
    <property type="entry name" value="Ferritin-like"/>
</dbReference>
<name>A0A398B8T2_9BACI</name>
<dbReference type="GO" id="GO:0030435">
    <property type="term" value="P:sporulation resulting in formation of a cellular spore"/>
    <property type="evidence" value="ECO:0007669"/>
    <property type="project" value="UniProtKB-KW"/>
</dbReference>
<proteinExistence type="inferred from homology"/>
<evidence type="ECO:0000313" key="4">
    <source>
        <dbReference type="EMBL" id="RID85904.1"/>
    </source>
</evidence>
<organism evidence="4 5">
    <name type="scientific">Mesobacillus zeae</name>
    <dbReference type="NCBI Taxonomy" id="1917180"/>
    <lineage>
        <taxon>Bacteria</taxon>
        <taxon>Bacillati</taxon>
        <taxon>Bacillota</taxon>
        <taxon>Bacilli</taxon>
        <taxon>Bacillales</taxon>
        <taxon>Bacillaceae</taxon>
        <taxon>Mesobacillus</taxon>
    </lineage>
</organism>
<dbReference type="RefSeq" id="WP_119112757.1">
    <property type="nucleotide sequence ID" value="NZ_CBCSEO010000002.1"/>
</dbReference>
<dbReference type="InterPro" id="IPR012851">
    <property type="entry name" value="Spore_coat_CotF-like"/>
</dbReference>
<keyword evidence="5" id="KW-1185">Reference proteome</keyword>
<keyword evidence="4" id="KW-0167">Capsid protein</keyword>
<gene>
    <name evidence="4" type="ORF">D1970_09275</name>
</gene>
<evidence type="ECO:0000256" key="3">
    <source>
        <dbReference type="ARBA" id="ARBA00024344"/>
    </source>
</evidence>
<dbReference type="PANTHER" id="PTHR39183">
    <property type="entry name" value="SPORE COAT PROTEIN F-LIKE PROTEIN YHCQ"/>
    <property type="match status" value="1"/>
</dbReference>
<comment type="subcellular location">
    <subcellularLocation>
        <location evidence="2">Spore coat</location>
    </subcellularLocation>
</comment>
<evidence type="ECO:0000313" key="5">
    <source>
        <dbReference type="Proteomes" id="UP000265816"/>
    </source>
</evidence>
<keyword evidence="1" id="KW-0749">Sporulation</keyword>
<dbReference type="Proteomes" id="UP000265816">
    <property type="component" value="Unassembled WGS sequence"/>
</dbReference>
<dbReference type="EMBL" id="QWVT01000015">
    <property type="protein sequence ID" value="RID85904.1"/>
    <property type="molecule type" value="Genomic_DNA"/>
</dbReference>
<dbReference type="PANTHER" id="PTHR39183:SF1">
    <property type="entry name" value="SPORE COAT PROTEIN F-LIKE PROTEIN YHCQ"/>
    <property type="match status" value="1"/>
</dbReference>
<dbReference type="Gene3D" id="1.20.1260.10">
    <property type="match status" value="1"/>
</dbReference>
<comment type="similarity">
    <text evidence="3">Belongs to the CotF family.</text>
</comment>
<sequence>MNQNNGNMGAMTDQVIATDFLVSAKTGVKNLAVAVTEASTPEVREALKQYLNDAVETHERISNYMVDKGYYHPDNLKEQLNVDLQATQTALNLRQS</sequence>
<protein>
    <submittedName>
        <fullName evidence="4">Spore coat protein</fullName>
    </submittedName>
</protein>
<keyword evidence="4" id="KW-0946">Virion</keyword>
<comment type="caution">
    <text evidence="4">The sequence shown here is derived from an EMBL/GenBank/DDBJ whole genome shotgun (WGS) entry which is preliminary data.</text>
</comment>
<dbReference type="OrthoDB" id="1930261at2"/>
<evidence type="ECO:0000256" key="2">
    <source>
        <dbReference type="ARBA" id="ARBA00024325"/>
    </source>
</evidence>
<evidence type="ECO:0000256" key="1">
    <source>
        <dbReference type="ARBA" id="ARBA00022969"/>
    </source>
</evidence>
<dbReference type="AlphaFoldDB" id="A0A398B8T2"/>